<keyword evidence="6" id="KW-1185">Reference proteome</keyword>
<dbReference type="EMBL" id="CP001614">
    <property type="protein sequence ID" value="ACR11394.1"/>
    <property type="molecule type" value="Genomic_DNA"/>
</dbReference>
<dbReference type="AlphaFoldDB" id="C5BNQ8"/>
<keyword evidence="4" id="KW-0949">S-adenosyl-L-methionine</keyword>
<evidence type="ECO:0000313" key="5">
    <source>
        <dbReference type="EMBL" id="ACR11394.1"/>
    </source>
</evidence>
<dbReference type="eggNOG" id="COG3315">
    <property type="taxonomic scope" value="Bacteria"/>
</dbReference>
<evidence type="ECO:0000256" key="3">
    <source>
        <dbReference type="ARBA" id="ARBA00022679"/>
    </source>
</evidence>
<evidence type="ECO:0000256" key="4">
    <source>
        <dbReference type="RuleBase" id="RU362030"/>
    </source>
</evidence>
<dbReference type="SUPFAM" id="SSF53335">
    <property type="entry name" value="S-adenosyl-L-methionine-dependent methyltransferases"/>
    <property type="match status" value="1"/>
</dbReference>
<name>C5BNQ8_TERTT</name>
<evidence type="ECO:0000313" key="6">
    <source>
        <dbReference type="Proteomes" id="UP000009080"/>
    </source>
</evidence>
<evidence type="ECO:0000256" key="2">
    <source>
        <dbReference type="ARBA" id="ARBA00022603"/>
    </source>
</evidence>
<reference evidence="5 6" key="1">
    <citation type="journal article" date="2009" name="PLoS ONE">
        <title>The complete genome of Teredinibacter turnerae T7901: an intracellular endosymbiont of marine wood-boring bivalves (shipworms).</title>
        <authorList>
            <person name="Yang J.C."/>
            <person name="Madupu R."/>
            <person name="Durkin A.S."/>
            <person name="Ekborg N.A."/>
            <person name="Pedamallu C.S."/>
            <person name="Hostetler J.B."/>
            <person name="Radune D."/>
            <person name="Toms B.S."/>
            <person name="Henrissat B."/>
            <person name="Coutinho P.M."/>
            <person name="Schwarz S."/>
            <person name="Field L."/>
            <person name="Trindade-Silva A.E."/>
            <person name="Soares C.A.G."/>
            <person name="Elshahawi S."/>
            <person name="Hanora A."/>
            <person name="Schmidt E.W."/>
            <person name="Haygood M.G."/>
            <person name="Posfai J."/>
            <person name="Benner J."/>
            <person name="Madinger C."/>
            <person name="Nove J."/>
            <person name="Anton B."/>
            <person name="Chaudhary K."/>
            <person name="Foster J."/>
            <person name="Holman A."/>
            <person name="Kumar S."/>
            <person name="Lessard P.A."/>
            <person name="Luyten Y.A."/>
            <person name="Slatko B."/>
            <person name="Wood N."/>
            <person name="Wu B."/>
            <person name="Teplitski M."/>
            <person name="Mougous J.D."/>
            <person name="Ward N."/>
            <person name="Eisen J.A."/>
            <person name="Badger J.H."/>
            <person name="Distel D.L."/>
        </authorList>
    </citation>
    <scope>NUCLEOTIDE SEQUENCE [LARGE SCALE GENOMIC DNA]</scope>
    <source>
        <strain evidence="6">ATCC 39867 / T7901</strain>
    </source>
</reference>
<sequence length="301" mass="35357">MDTKTINKSKSKTNTKTTVADTAFWVASYRAQETLRPDALFHDPYSALLLNERTEQMARSMKPFAKYGYWSVTIRTPIIDDFILRYLQQSCNTVINLGAGLDTRPYRLDLPPETRWIEVDFPDVVAFKSEKLRNETPHCQLERVGLDLSNTDARKNLFAELNNTYGPAILLTEGVTPYLTETDVIQLAQDLYRQPNFNYWINEYYSKDLYPRYQSPKFQSALGDAVFRFFPTDWFGLFEDNGWIKHDIHFLADFAAKHQRSFPLPWWVNLLKRLFGEDKITGKMREYSAYIVFEKKQDYKK</sequence>
<keyword evidence="2 4" id="KW-0489">Methyltransferase</keyword>
<dbReference type="RefSeq" id="WP_015817506.1">
    <property type="nucleotide sequence ID" value="NC_012997.1"/>
</dbReference>
<dbReference type="EC" id="2.1.1.-" evidence="4"/>
<dbReference type="Gene3D" id="3.40.50.150">
    <property type="entry name" value="Vaccinia Virus protein VP39"/>
    <property type="match status" value="1"/>
</dbReference>
<dbReference type="HOGENOM" id="CLU_056160_1_0_6"/>
<dbReference type="GO" id="GO:0032259">
    <property type="term" value="P:methylation"/>
    <property type="evidence" value="ECO:0007669"/>
    <property type="project" value="UniProtKB-KW"/>
</dbReference>
<comment type="similarity">
    <text evidence="1 4">Belongs to the UPF0677 family.</text>
</comment>
<dbReference type="InterPro" id="IPR011610">
    <property type="entry name" value="SAM_mthyl_Trfase_ML2640-like"/>
</dbReference>
<accession>C5BNQ8</accession>
<dbReference type="STRING" id="377629.TERTU_0631"/>
<dbReference type="KEGG" id="ttu:TERTU_0631"/>
<dbReference type="OrthoDB" id="7063113at2"/>
<dbReference type="PANTHER" id="PTHR43619">
    <property type="entry name" value="S-ADENOSYL-L-METHIONINE-DEPENDENT METHYLTRANSFERASE YKTD-RELATED"/>
    <property type="match status" value="1"/>
</dbReference>
<dbReference type="InterPro" id="IPR007213">
    <property type="entry name" value="Ppm1/Ppm2/Tcmp"/>
</dbReference>
<protein>
    <recommendedName>
        <fullName evidence="4">S-adenosyl-L-methionine-dependent methyltransferase</fullName>
        <ecNumber evidence="4">2.1.1.-</ecNumber>
    </recommendedName>
</protein>
<gene>
    <name evidence="5" type="ordered locus">TERTU_0631</name>
</gene>
<proteinExistence type="inferred from homology"/>
<keyword evidence="3" id="KW-0808">Transferase</keyword>
<dbReference type="InterPro" id="IPR029063">
    <property type="entry name" value="SAM-dependent_MTases_sf"/>
</dbReference>
<dbReference type="GO" id="GO:0008168">
    <property type="term" value="F:methyltransferase activity"/>
    <property type="evidence" value="ECO:0007669"/>
    <property type="project" value="UniProtKB-UniRule"/>
</dbReference>
<dbReference type="Proteomes" id="UP000009080">
    <property type="component" value="Chromosome"/>
</dbReference>
<dbReference type="Pfam" id="PF04072">
    <property type="entry name" value="LCM"/>
    <property type="match status" value="1"/>
</dbReference>
<dbReference type="NCBIfam" id="TIGR00027">
    <property type="entry name" value="mthyl_TIGR00027"/>
    <property type="match status" value="1"/>
</dbReference>
<dbReference type="PANTHER" id="PTHR43619:SF2">
    <property type="entry name" value="S-ADENOSYL-L-METHIONINE-DEPENDENT METHYLTRANSFERASES SUPERFAMILY PROTEIN"/>
    <property type="match status" value="1"/>
</dbReference>
<organism evidence="5 6">
    <name type="scientific">Teredinibacter turnerae (strain ATCC 39867 / T7901)</name>
    <dbReference type="NCBI Taxonomy" id="377629"/>
    <lineage>
        <taxon>Bacteria</taxon>
        <taxon>Pseudomonadati</taxon>
        <taxon>Pseudomonadota</taxon>
        <taxon>Gammaproteobacteria</taxon>
        <taxon>Cellvibrionales</taxon>
        <taxon>Cellvibrionaceae</taxon>
        <taxon>Teredinibacter</taxon>
    </lineage>
</organism>
<comment type="function">
    <text evidence="4">Exhibits S-adenosyl-L-methionine-dependent methyltransferase activity.</text>
</comment>
<evidence type="ECO:0000256" key="1">
    <source>
        <dbReference type="ARBA" id="ARBA00008138"/>
    </source>
</evidence>